<evidence type="ECO:0008006" key="4">
    <source>
        <dbReference type="Google" id="ProtNLM"/>
    </source>
</evidence>
<dbReference type="Proteomes" id="UP001175271">
    <property type="component" value="Unassembled WGS sequence"/>
</dbReference>
<feature type="signal peptide" evidence="1">
    <location>
        <begin position="1"/>
        <end position="15"/>
    </location>
</feature>
<feature type="chain" id="PRO_5041427850" description="C-type lectin domain-containing protein" evidence="1">
    <location>
        <begin position="16"/>
        <end position="305"/>
    </location>
</feature>
<dbReference type="AlphaFoldDB" id="A0AA39LZB8"/>
<organism evidence="2 3">
    <name type="scientific">Steinernema hermaphroditum</name>
    <dbReference type="NCBI Taxonomy" id="289476"/>
    <lineage>
        <taxon>Eukaryota</taxon>
        <taxon>Metazoa</taxon>
        <taxon>Ecdysozoa</taxon>
        <taxon>Nematoda</taxon>
        <taxon>Chromadorea</taxon>
        <taxon>Rhabditida</taxon>
        <taxon>Tylenchina</taxon>
        <taxon>Panagrolaimomorpha</taxon>
        <taxon>Strongyloidoidea</taxon>
        <taxon>Steinernematidae</taxon>
        <taxon>Steinernema</taxon>
    </lineage>
</organism>
<evidence type="ECO:0000256" key="1">
    <source>
        <dbReference type="SAM" id="SignalP"/>
    </source>
</evidence>
<keyword evidence="1" id="KW-0732">Signal</keyword>
<accession>A0AA39LZB8</accession>
<keyword evidence="3" id="KW-1185">Reference proteome</keyword>
<evidence type="ECO:0000313" key="2">
    <source>
        <dbReference type="EMBL" id="KAK0415127.1"/>
    </source>
</evidence>
<evidence type="ECO:0000313" key="3">
    <source>
        <dbReference type="Proteomes" id="UP001175271"/>
    </source>
</evidence>
<protein>
    <recommendedName>
        <fullName evidence="4">C-type lectin domain-containing protein</fullName>
    </recommendedName>
</protein>
<proteinExistence type="predicted"/>
<comment type="caution">
    <text evidence="2">The sequence shown here is derived from an EMBL/GenBank/DDBJ whole genome shotgun (WGS) entry which is preliminary data.</text>
</comment>
<name>A0AA39LZB8_9BILA</name>
<reference evidence="2" key="1">
    <citation type="submission" date="2023-06" db="EMBL/GenBank/DDBJ databases">
        <title>Genomic analysis of the entomopathogenic nematode Steinernema hermaphroditum.</title>
        <authorList>
            <person name="Schwarz E.M."/>
            <person name="Heppert J.K."/>
            <person name="Baniya A."/>
            <person name="Schwartz H.T."/>
            <person name="Tan C.-H."/>
            <person name="Antoshechkin I."/>
            <person name="Sternberg P.W."/>
            <person name="Goodrich-Blair H."/>
            <person name="Dillman A.R."/>
        </authorList>
    </citation>
    <scope>NUCLEOTIDE SEQUENCE</scope>
    <source>
        <strain evidence="2">PS9179</strain>
        <tissue evidence="2">Whole animal</tissue>
    </source>
</reference>
<sequence>MKCIALFSMFSLCLADRVFVIDLPKGTLVDGEPGRVITSVTHPRECVRQWKNSVSLPSTFTYDPVNRTCTPHNTVRGTMSVTSSAISYYIEEAEKDKCPMNVLKAIESLATRCRPGWKTYMTKGKRVCFYRMDSDVYKAIAKSESVPEIEACHTKLPFSHAITIHSGEDLSNAWQFAGSFKTGLRWEPFEWIDGSPRDYGPNRSVILDSYPGEKCEECSIVYTVGNPVEVRAPIDCFIRAVRLKAVSFNYDTGTKACTPIEKVGGIGPILQSNKNVQSYFFYKERTADLCERSVNQDVSKALYGK</sequence>
<dbReference type="EMBL" id="JAUCMV010000002">
    <property type="protein sequence ID" value="KAK0415127.1"/>
    <property type="molecule type" value="Genomic_DNA"/>
</dbReference>
<gene>
    <name evidence="2" type="ORF">QR680_011784</name>
</gene>